<dbReference type="InterPro" id="IPR003781">
    <property type="entry name" value="CoA-bd"/>
</dbReference>
<accession>A0A5J6JFD3</accession>
<evidence type="ECO:0000256" key="7">
    <source>
        <dbReference type="HAMAP-Rule" id="MF_01131"/>
    </source>
</evidence>
<dbReference type="Pfam" id="PF02629">
    <property type="entry name" value="CoA_binding"/>
    <property type="match status" value="1"/>
</dbReference>
<dbReference type="Gene3D" id="3.40.50.720">
    <property type="entry name" value="NAD(P)-binding Rossmann-like Domain"/>
    <property type="match status" value="1"/>
</dbReference>
<dbReference type="Proteomes" id="UP000325563">
    <property type="component" value="Chromosome"/>
</dbReference>
<evidence type="ECO:0000256" key="5">
    <source>
        <dbReference type="ARBA" id="ARBA00023125"/>
    </source>
</evidence>
<dbReference type="GeneID" id="95611860"/>
<dbReference type="InterPro" id="IPR036388">
    <property type="entry name" value="WH-like_DNA-bd_sf"/>
</dbReference>
<dbReference type="NCBIfam" id="NF003992">
    <property type="entry name" value="PRK05472.2-1"/>
    <property type="match status" value="1"/>
</dbReference>
<sequence>MATGRTHRPATRSRGIPEATVARLPLYLRALTALSERSVPTVSSEELAAAAGVNSAKLRKDFSYLGSYGTRGVGYDVEYLVYQISRELGLTQDWPVVIVGIGNLGAALANYGGFSARGFRVAALIDADPAMAGKPVAGMPVQHTDDLEKIISENGVSIGVIATPAGAAQQVSERLIAAGVTSILNFAPTVLSVPDGVDVRKVDLSIELQILAFHEQRKAGEEAAAAGAGPASVPAVPSGDEAVADAAAGSGAAPAAAVEPPAGRAAAVARKTGPEGDVPAVMPA</sequence>
<keyword evidence="6 7" id="KW-0804">Transcription</keyword>
<dbReference type="GO" id="GO:0003677">
    <property type="term" value="F:DNA binding"/>
    <property type="evidence" value="ECO:0007669"/>
    <property type="project" value="UniProtKB-UniRule"/>
</dbReference>
<comment type="subunit">
    <text evidence="7">Homodimer.</text>
</comment>
<dbReference type="InterPro" id="IPR036390">
    <property type="entry name" value="WH_DNA-bd_sf"/>
</dbReference>
<dbReference type="NCBIfam" id="NF003996">
    <property type="entry name" value="PRK05472.2-5"/>
    <property type="match status" value="1"/>
</dbReference>
<dbReference type="NCBIfam" id="NF003993">
    <property type="entry name" value="PRK05472.2-2"/>
    <property type="match status" value="1"/>
</dbReference>
<dbReference type="NCBIfam" id="NF003995">
    <property type="entry name" value="PRK05472.2-4"/>
    <property type="match status" value="1"/>
</dbReference>
<comment type="subcellular location">
    <subcellularLocation>
        <location evidence="7">Cytoplasm</location>
    </subcellularLocation>
</comment>
<evidence type="ECO:0000259" key="8">
    <source>
        <dbReference type="SMART" id="SM00881"/>
    </source>
</evidence>
<dbReference type="Gene3D" id="1.10.10.10">
    <property type="entry name" value="Winged helix-like DNA-binding domain superfamily/Winged helix DNA-binding domain"/>
    <property type="match status" value="1"/>
</dbReference>
<keyword evidence="10" id="KW-1185">Reference proteome</keyword>
<keyword evidence="1 7" id="KW-0963">Cytoplasm</keyword>
<dbReference type="GO" id="GO:0045892">
    <property type="term" value="P:negative regulation of DNA-templated transcription"/>
    <property type="evidence" value="ECO:0007669"/>
    <property type="project" value="InterPro"/>
</dbReference>
<evidence type="ECO:0000313" key="10">
    <source>
        <dbReference type="Proteomes" id="UP000325563"/>
    </source>
</evidence>
<reference evidence="9 10" key="1">
    <citation type="submission" date="2017-09" db="EMBL/GenBank/DDBJ databases">
        <authorList>
            <person name="Lee N."/>
            <person name="Cho B.-K."/>
        </authorList>
    </citation>
    <scope>NUCLEOTIDE SEQUENCE [LARGE SCALE GENOMIC DNA]</scope>
    <source>
        <strain evidence="9 10">ATCC 27476</strain>
    </source>
</reference>
<dbReference type="AlphaFoldDB" id="A0A5J6JFD3"/>
<dbReference type="KEGG" id="svn:CP980_15015"/>
<dbReference type="HAMAP" id="MF_01131">
    <property type="entry name" value="Rex"/>
    <property type="match status" value="1"/>
</dbReference>
<dbReference type="NCBIfam" id="NF003989">
    <property type="entry name" value="PRK05472.1-3"/>
    <property type="match status" value="1"/>
</dbReference>
<comment type="similarity">
    <text evidence="7">Belongs to the transcriptional regulatory Rex family.</text>
</comment>
<dbReference type="InterPro" id="IPR058236">
    <property type="entry name" value="Rex_actinobacterial-type"/>
</dbReference>
<protein>
    <recommendedName>
        <fullName evidence="7">Redox-sensing transcriptional repressor Rex</fullName>
    </recommendedName>
</protein>
<dbReference type="InterPro" id="IPR009718">
    <property type="entry name" value="Rex_DNA-bd_C_dom"/>
</dbReference>
<gene>
    <name evidence="7" type="primary">rex</name>
    <name evidence="9" type="ORF">CP980_15015</name>
</gene>
<evidence type="ECO:0000256" key="3">
    <source>
        <dbReference type="ARBA" id="ARBA00023015"/>
    </source>
</evidence>
<comment type="function">
    <text evidence="7">Modulates transcription in response to changes in cellular NADH/NAD(+) redox state.</text>
</comment>
<feature type="domain" description="CoA-binding" evidence="8">
    <location>
        <begin position="89"/>
        <end position="190"/>
    </location>
</feature>
<dbReference type="SMART" id="SM00881">
    <property type="entry name" value="CoA_binding"/>
    <property type="match status" value="1"/>
</dbReference>
<feature type="DNA-binding region" description="H-T-H motif" evidence="7">
    <location>
        <begin position="26"/>
        <end position="65"/>
    </location>
</feature>
<dbReference type="FunFam" id="1.10.10.10:FF:000124">
    <property type="entry name" value="Redox-sensing transcriptional repressor Rex"/>
    <property type="match status" value="1"/>
</dbReference>
<evidence type="ECO:0000256" key="2">
    <source>
        <dbReference type="ARBA" id="ARBA00022491"/>
    </source>
</evidence>
<dbReference type="PANTHER" id="PTHR35786:SF1">
    <property type="entry name" value="REDOX-SENSING TRANSCRIPTIONAL REPRESSOR REX 1"/>
    <property type="match status" value="1"/>
</dbReference>
<keyword evidence="2 7" id="KW-0678">Repressor</keyword>
<dbReference type="PANTHER" id="PTHR35786">
    <property type="entry name" value="REDOX-SENSING TRANSCRIPTIONAL REPRESSOR REX"/>
    <property type="match status" value="1"/>
</dbReference>
<dbReference type="SUPFAM" id="SSF51735">
    <property type="entry name" value="NAD(P)-binding Rossmann-fold domains"/>
    <property type="match status" value="1"/>
</dbReference>
<evidence type="ECO:0000256" key="4">
    <source>
        <dbReference type="ARBA" id="ARBA00023027"/>
    </source>
</evidence>
<dbReference type="InterPro" id="IPR022876">
    <property type="entry name" value="Tscrpt_rep_Rex"/>
</dbReference>
<organism evidence="9 10">
    <name type="scientific">Streptomyces vinaceus</name>
    <dbReference type="NCBI Taxonomy" id="1960"/>
    <lineage>
        <taxon>Bacteria</taxon>
        <taxon>Bacillati</taxon>
        <taxon>Actinomycetota</taxon>
        <taxon>Actinomycetes</taxon>
        <taxon>Kitasatosporales</taxon>
        <taxon>Streptomycetaceae</taxon>
        <taxon>Streptomyces</taxon>
    </lineage>
</organism>
<dbReference type="EMBL" id="CP023692">
    <property type="protein sequence ID" value="QEV46238.1"/>
    <property type="molecule type" value="Genomic_DNA"/>
</dbReference>
<dbReference type="Pfam" id="PF06971">
    <property type="entry name" value="Put_DNA-bind_N"/>
    <property type="match status" value="1"/>
</dbReference>
<name>A0A5J6JFD3_STRVI</name>
<evidence type="ECO:0000256" key="1">
    <source>
        <dbReference type="ARBA" id="ARBA00022490"/>
    </source>
</evidence>
<proteinExistence type="inferred from homology"/>
<dbReference type="GO" id="GO:0051775">
    <property type="term" value="P:response to redox state"/>
    <property type="evidence" value="ECO:0007669"/>
    <property type="project" value="InterPro"/>
</dbReference>
<evidence type="ECO:0000313" key="9">
    <source>
        <dbReference type="EMBL" id="QEV46238.1"/>
    </source>
</evidence>
<feature type="binding site" evidence="7">
    <location>
        <begin position="100"/>
        <end position="105"/>
    </location>
    <ligand>
        <name>NAD(+)</name>
        <dbReference type="ChEBI" id="CHEBI:57540"/>
    </ligand>
</feature>
<dbReference type="SUPFAM" id="SSF46785">
    <property type="entry name" value="Winged helix' DNA-binding domain"/>
    <property type="match status" value="1"/>
</dbReference>
<evidence type="ECO:0000256" key="6">
    <source>
        <dbReference type="ARBA" id="ARBA00023163"/>
    </source>
</evidence>
<keyword evidence="4 7" id="KW-0520">NAD</keyword>
<keyword evidence="3 7" id="KW-0805">Transcription regulation</keyword>
<dbReference type="GO" id="GO:0003700">
    <property type="term" value="F:DNA-binding transcription factor activity"/>
    <property type="evidence" value="ECO:0007669"/>
    <property type="project" value="UniProtKB-UniRule"/>
</dbReference>
<keyword evidence="5 7" id="KW-0238">DNA-binding</keyword>
<dbReference type="GO" id="GO:0005737">
    <property type="term" value="C:cytoplasm"/>
    <property type="evidence" value="ECO:0007669"/>
    <property type="project" value="UniProtKB-SubCell"/>
</dbReference>
<dbReference type="InterPro" id="IPR036291">
    <property type="entry name" value="NAD(P)-bd_dom_sf"/>
</dbReference>
<dbReference type="RefSeq" id="WP_132759597.1">
    <property type="nucleotide sequence ID" value="NZ_BNBW01000028.1"/>
</dbReference>
<dbReference type="NCBIfam" id="NF003994">
    <property type="entry name" value="PRK05472.2-3"/>
    <property type="match status" value="1"/>
</dbReference>